<protein>
    <submittedName>
        <fullName evidence="2">Uncharacterized protein</fullName>
    </submittedName>
</protein>
<evidence type="ECO:0000313" key="2">
    <source>
        <dbReference type="EMBL" id="CAI9610025.1"/>
    </source>
</evidence>
<organism evidence="2 3">
    <name type="scientific">Staurois parvus</name>
    <dbReference type="NCBI Taxonomy" id="386267"/>
    <lineage>
        <taxon>Eukaryota</taxon>
        <taxon>Metazoa</taxon>
        <taxon>Chordata</taxon>
        <taxon>Craniata</taxon>
        <taxon>Vertebrata</taxon>
        <taxon>Euteleostomi</taxon>
        <taxon>Amphibia</taxon>
        <taxon>Batrachia</taxon>
        <taxon>Anura</taxon>
        <taxon>Neobatrachia</taxon>
        <taxon>Ranoidea</taxon>
        <taxon>Ranidae</taxon>
        <taxon>Staurois</taxon>
    </lineage>
</organism>
<gene>
    <name evidence="2" type="ORF">SPARVUS_LOCUS14355418</name>
</gene>
<dbReference type="EMBL" id="CATNWA010018881">
    <property type="protein sequence ID" value="CAI9610025.1"/>
    <property type="molecule type" value="Genomic_DNA"/>
</dbReference>
<feature type="region of interest" description="Disordered" evidence="1">
    <location>
        <begin position="41"/>
        <end position="60"/>
    </location>
</feature>
<proteinExistence type="predicted"/>
<reference evidence="2" key="1">
    <citation type="submission" date="2023-05" db="EMBL/GenBank/DDBJ databases">
        <authorList>
            <person name="Stuckert A."/>
        </authorList>
    </citation>
    <scope>NUCLEOTIDE SEQUENCE</scope>
</reference>
<name>A0ABN9GL24_9NEOB</name>
<comment type="caution">
    <text evidence="2">The sequence shown here is derived from an EMBL/GenBank/DDBJ whole genome shotgun (WGS) entry which is preliminary data.</text>
</comment>
<dbReference type="Proteomes" id="UP001162483">
    <property type="component" value="Unassembled WGS sequence"/>
</dbReference>
<feature type="region of interest" description="Disordered" evidence="1">
    <location>
        <begin position="1"/>
        <end position="22"/>
    </location>
</feature>
<feature type="region of interest" description="Disordered" evidence="1">
    <location>
        <begin position="67"/>
        <end position="95"/>
    </location>
</feature>
<accession>A0ABN9GL24</accession>
<evidence type="ECO:0000313" key="3">
    <source>
        <dbReference type="Proteomes" id="UP001162483"/>
    </source>
</evidence>
<evidence type="ECO:0000256" key="1">
    <source>
        <dbReference type="SAM" id="MobiDB-lite"/>
    </source>
</evidence>
<keyword evidence="3" id="KW-1185">Reference proteome</keyword>
<sequence>KSQGACSPGAPDGGDGLGAPETRSWLLGASSSVVVVCAKGSHGEESDVRRSEDPTARDGWMDRVWSGHTPGWSATAGQNPIWGIQERGQAKQGSE</sequence>
<feature type="non-terminal residue" evidence="2">
    <location>
        <position position="1"/>
    </location>
</feature>